<evidence type="ECO:0000313" key="5">
    <source>
        <dbReference type="Proteomes" id="UP000215559"/>
    </source>
</evidence>
<evidence type="ECO:0000256" key="3">
    <source>
        <dbReference type="RuleBase" id="RU003560"/>
    </source>
</evidence>
<dbReference type="InterPro" id="IPR050103">
    <property type="entry name" value="Class-III_PLP-dep_AT"/>
</dbReference>
<evidence type="ECO:0008006" key="6">
    <source>
        <dbReference type="Google" id="ProtNLM"/>
    </source>
</evidence>
<dbReference type="InterPro" id="IPR005814">
    <property type="entry name" value="Aminotrans_3"/>
</dbReference>
<organism evidence="4 5">
    <name type="scientific">candidate division WOR-3 bacterium JGI_Cruoil_03_51_56</name>
    <dbReference type="NCBI Taxonomy" id="1973747"/>
    <lineage>
        <taxon>Bacteria</taxon>
        <taxon>Bacteria division WOR-3</taxon>
    </lineage>
</organism>
<dbReference type="GO" id="GO:0042802">
    <property type="term" value="F:identical protein binding"/>
    <property type="evidence" value="ECO:0007669"/>
    <property type="project" value="TreeGrafter"/>
</dbReference>
<gene>
    <name evidence="4" type="ORF">CH330_07915</name>
</gene>
<dbReference type="Gene3D" id="3.40.640.10">
    <property type="entry name" value="Type I PLP-dependent aspartate aminotransferase-like (Major domain)"/>
    <property type="match status" value="2"/>
</dbReference>
<proteinExistence type="inferred from homology"/>
<feature type="non-terminal residue" evidence="4">
    <location>
        <position position="318"/>
    </location>
</feature>
<dbReference type="SUPFAM" id="SSF53383">
    <property type="entry name" value="PLP-dependent transferases"/>
    <property type="match status" value="1"/>
</dbReference>
<dbReference type="GO" id="GO:0030170">
    <property type="term" value="F:pyridoxal phosphate binding"/>
    <property type="evidence" value="ECO:0007669"/>
    <property type="project" value="InterPro"/>
</dbReference>
<dbReference type="Pfam" id="PF00202">
    <property type="entry name" value="Aminotran_3"/>
    <property type="match status" value="2"/>
</dbReference>
<sequence length="318" mass="33429">MSEQLSLHELHQWLQRYGPVGQAGDKTVMVRKADGVWLETQEGKRLLDFSAGGLIPMGYSYPCLPGAPGQPEQGWVGPGTERAERVFLMHKLAEIVPGGMNRRVLLCDSGREALARAVVLATNASGRKKVAYLAEVPGDGVSFGSDVGAVVVHPFDSRVGQAAEFCRKNDALLIDDETMMAPGMSGKMFAIEWAGVRPDVYVLGRGLAMGLAFGACVTGSSALRWDRNSTGGSPAGCAVALEFIELLESGFLKKASIMGAYLQDRLAGFAGSGIAEQVLGIGFVLSLRFGSAGMAAGFAAGCQDRGLLLSSVGKRTVG</sequence>
<keyword evidence="2 3" id="KW-0663">Pyridoxal phosphate</keyword>
<evidence type="ECO:0000256" key="1">
    <source>
        <dbReference type="ARBA" id="ARBA00001933"/>
    </source>
</evidence>
<accession>A0A235BR31</accession>
<dbReference type="InterPro" id="IPR015422">
    <property type="entry name" value="PyrdxlP-dep_Trfase_small"/>
</dbReference>
<evidence type="ECO:0000313" key="4">
    <source>
        <dbReference type="EMBL" id="OYD14681.1"/>
    </source>
</evidence>
<protein>
    <recommendedName>
        <fullName evidence="6">Aminotransferase class III</fullName>
    </recommendedName>
</protein>
<evidence type="ECO:0000256" key="2">
    <source>
        <dbReference type="ARBA" id="ARBA00022898"/>
    </source>
</evidence>
<comment type="cofactor">
    <cofactor evidence="1">
        <name>pyridoxal 5'-phosphate</name>
        <dbReference type="ChEBI" id="CHEBI:597326"/>
    </cofactor>
</comment>
<dbReference type="GO" id="GO:0008483">
    <property type="term" value="F:transaminase activity"/>
    <property type="evidence" value="ECO:0007669"/>
    <property type="project" value="InterPro"/>
</dbReference>
<dbReference type="InterPro" id="IPR015421">
    <property type="entry name" value="PyrdxlP-dep_Trfase_major"/>
</dbReference>
<name>A0A235BR31_UNCW3</name>
<comment type="caution">
    <text evidence="4">The sequence shown here is derived from an EMBL/GenBank/DDBJ whole genome shotgun (WGS) entry which is preliminary data.</text>
</comment>
<dbReference type="EMBL" id="NOZP01000143">
    <property type="protein sequence ID" value="OYD14681.1"/>
    <property type="molecule type" value="Genomic_DNA"/>
</dbReference>
<dbReference type="Proteomes" id="UP000215559">
    <property type="component" value="Unassembled WGS sequence"/>
</dbReference>
<dbReference type="InterPro" id="IPR015424">
    <property type="entry name" value="PyrdxlP-dep_Trfase"/>
</dbReference>
<reference evidence="4 5" key="1">
    <citation type="submission" date="2017-07" db="EMBL/GenBank/DDBJ databases">
        <title>Recovery of genomes from metagenomes via a dereplication, aggregation, and scoring strategy.</title>
        <authorList>
            <person name="Sieber C.M."/>
            <person name="Probst A.J."/>
            <person name="Sharrar A."/>
            <person name="Thomas B.C."/>
            <person name="Hess M."/>
            <person name="Tringe S.G."/>
            <person name="Banfield J.F."/>
        </authorList>
    </citation>
    <scope>NUCLEOTIDE SEQUENCE [LARGE SCALE GENOMIC DNA]</scope>
    <source>
        <strain evidence="4">JGI_Cruoil_03_51_56</strain>
    </source>
</reference>
<dbReference type="Gene3D" id="3.90.1150.10">
    <property type="entry name" value="Aspartate Aminotransferase, domain 1"/>
    <property type="match status" value="2"/>
</dbReference>
<dbReference type="AlphaFoldDB" id="A0A235BR31"/>
<dbReference type="PANTHER" id="PTHR11986">
    <property type="entry name" value="AMINOTRANSFERASE CLASS III"/>
    <property type="match status" value="1"/>
</dbReference>
<comment type="similarity">
    <text evidence="3">Belongs to the class-III pyridoxal-phosphate-dependent aminotransferase family.</text>
</comment>